<dbReference type="EMBL" id="CAFBOH010000039">
    <property type="protein sequence ID" value="CAB4976479.1"/>
    <property type="molecule type" value="Genomic_DNA"/>
</dbReference>
<proteinExistence type="predicted"/>
<sequence length="95" mass="9959">MVSPGVTPSPRARRRRRRLGVAPSVESSVLSCVESSLLSSTSAPVASLPPRRRPRPPRRRRRRASSLSSVDFSAGTSATALAGLVAFTFSVAGAA</sequence>
<keyword evidence="2" id="KW-0472">Membrane</keyword>
<feature type="region of interest" description="Disordered" evidence="1">
    <location>
        <begin position="38"/>
        <end position="72"/>
    </location>
</feature>
<dbReference type="AlphaFoldDB" id="A0A6J7MDI1"/>
<feature type="transmembrane region" description="Helical" evidence="2">
    <location>
        <begin position="70"/>
        <end position="92"/>
    </location>
</feature>
<evidence type="ECO:0000256" key="1">
    <source>
        <dbReference type="SAM" id="MobiDB-lite"/>
    </source>
</evidence>
<accession>A0A6J7MDI1</accession>
<evidence type="ECO:0000313" key="3">
    <source>
        <dbReference type="EMBL" id="CAB4976479.1"/>
    </source>
</evidence>
<feature type="compositionally biased region" description="Low complexity" evidence="1">
    <location>
        <begin position="38"/>
        <end position="49"/>
    </location>
</feature>
<feature type="compositionally biased region" description="Basic residues" evidence="1">
    <location>
        <begin position="50"/>
        <end position="64"/>
    </location>
</feature>
<organism evidence="3">
    <name type="scientific">freshwater metagenome</name>
    <dbReference type="NCBI Taxonomy" id="449393"/>
    <lineage>
        <taxon>unclassified sequences</taxon>
        <taxon>metagenomes</taxon>
        <taxon>ecological metagenomes</taxon>
    </lineage>
</organism>
<gene>
    <name evidence="3" type="ORF">UFOPK3935_00459</name>
</gene>
<reference evidence="3" key="1">
    <citation type="submission" date="2020-05" db="EMBL/GenBank/DDBJ databases">
        <authorList>
            <person name="Chiriac C."/>
            <person name="Salcher M."/>
            <person name="Ghai R."/>
            <person name="Kavagutti S V."/>
        </authorList>
    </citation>
    <scope>NUCLEOTIDE SEQUENCE</scope>
</reference>
<keyword evidence="2" id="KW-0812">Transmembrane</keyword>
<name>A0A6J7MDI1_9ZZZZ</name>
<protein>
    <submittedName>
        <fullName evidence="3">Unannotated protein</fullName>
    </submittedName>
</protein>
<keyword evidence="2" id="KW-1133">Transmembrane helix</keyword>
<evidence type="ECO:0000256" key="2">
    <source>
        <dbReference type="SAM" id="Phobius"/>
    </source>
</evidence>
<feature type="region of interest" description="Disordered" evidence="1">
    <location>
        <begin position="1"/>
        <end position="20"/>
    </location>
</feature>